<dbReference type="InParanoid" id="I4Y5G9"/>
<feature type="chain" id="PRO_5003697413" description="Invertebrate defensins family profile domain-containing protein" evidence="1">
    <location>
        <begin position="33"/>
        <end position="69"/>
    </location>
</feature>
<dbReference type="AlphaFoldDB" id="I4Y5G9"/>
<dbReference type="Proteomes" id="UP000005242">
    <property type="component" value="Unassembled WGS sequence"/>
</dbReference>
<reference evidence="2 3" key="1">
    <citation type="journal article" date="2012" name="Fungal Genet. Biol.">
        <title>The genome of the xerotolerant mold Wallemia sebi reveals adaptations to osmotic stress and suggests cryptic sexual reproduction.</title>
        <authorList>
            <person name="Padamsee M."/>
            <person name="Kumar T.K.A."/>
            <person name="Riley R."/>
            <person name="Binder M."/>
            <person name="Boyd A."/>
            <person name="Calvo A.M."/>
            <person name="Furukawa K."/>
            <person name="Hesse C."/>
            <person name="Hohmann S."/>
            <person name="James T.Y."/>
            <person name="LaButti K."/>
            <person name="Lapidus A."/>
            <person name="Lindquist E."/>
            <person name="Lucas S."/>
            <person name="Miller K."/>
            <person name="Shantappa S."/>
            <person name="Grigoriev I.V."/>
            <person name="Hibbett D.S."/>
            <person name="McLaughlin D.J."/>
            <person name="Spatafora J.W."/>
            <person name="Aime M.C."/>
        </authorList>
    </citation>
    <scope>NUCLEOTIDE SEQUENCE [LARGE SCALE GENOMIC DNA]</scope>
    <source>
        <strain evidence="3">ATCC MYA-4683 / CBS 633.66</strain>
    </source>
</reference>
<sequence length="69" mass="7311">MHRRTDAVKEQMQFKFTAALLTVVAIIAPAMADSCQVGGVEACLASCKLQNGITSGAYCNAQQICVCTE</sequence>
<protein>
    <recommendedName>
        <fullName evidence="4">Invertebrate defensins family profile domain-containing protein</fullName>
    </recommendedName>
</protein>
<accession>I4Y5G9</accession>
<evidence type="ECO:0000313" key="3">
    <source>
        <dbReference type="Proteomes" id="UP000005242"/>
    </source>
</evidence>
<proteinExistence type="predicted"/>
<dbReference type="KEGG" id="wse:WALSEDRAFT_66532"/>
<name>I4Y5G9_WALMC</name>
<evidence type="ECO:0000256" key="1">
    <source>
        <dbReference type="SAM" id="SignalP"/>
    </source>
</evidence>
<feature type="signal peptide" evidence="1">
    <location>
        <begin position="1"/>
        <end position="32"/>
    </location>
</feature>
<dbReference type="GeneID" id="18475122"/>
<dbReference type="EMBL" id="JH668254">
    <property type="protein sequence ID" value="EIM19211.1"/>
    <property type="molecule type" value="Genomic_DNA"/>
</dbReference>
<evidence type="ECO:0008006" key="4">
    <source>
        <dbReference type="Google" id="ProtNLM"/>
    </source>
</evidence>
<keyword evidence="3" id="KW-1185">Reference proteome</keyword>
<evidence type="ECO:0000313" key="2">
    <source>
        <dbReference type="EMBL" id="EIM19211.1"/>
    </source>
</evidence>
<keyword evidence="1" id="KW-0732">Signal</keyword>
<organism evidence="2 3">
    <name type="scientific">Wallemia mellicola (strain ATCC MYA-4683 / CBS 633.66)</name>
    <name type="common">Wallemia sebi (CBS 633.66)</name>
    <dbReference type="NCBI Taxonomy" id="671144"/>
    <lineage>
        <taxon>Eukaryota</taxon>
        <taxon>Fungi</taxon>
        <taxon>Dikarya</taxon>
        <taxon>Basidiomycota</taxon>
        <taxon>Wallemiomycotina</taxon>
        <taxon>Wallemiomycetes</taxon>
        <taxon>Wallemiales</taxon>
        <taxon>Wallemiaceae</taxon>
        <taxon>Wallemia</taxon>
    </lineage>
</organism>
<dbReference type="RefSeq" id="XP_006960708.1">
    <property type="nucleotide sequence ID" value="XM_006960646.1"/>
</dbReference>
<dbReference type="HOGENOM" id="CLU_2777831_0_0_1"/>
<gene>
    <name evidence="2" type="ORF">WALSEDRAFT_66532</name>
</gene>